<feature type="compositionally biased region" description="Basic residues" evidence="1">
    <location>
        <begin position="45"/>
        <end position="62"/>
    </location>
</feature>
<sequence>MWTLRYSMLKLTGHQAKVESKKLEEVIEVDVQREGGAASYTAPKGKNKKSTGRKKYPGKKRPPTAPLTVAPIQDTLFIVTRSLDDQQCKDKHFTMKVSRRHRLFSSGVAIPNSQAQYRVAKPYPGPHQLEASGGVGGAGQTGVVRVHHPHPACASTVTVLCFTLPLKAPPLRLLSRSCCRSCWRVLGMLKLTSGSGAACLESRSAFS</sequence>
<dbReference type="Proteomes" id="UP000324222">
    <property type="component" value="Unassembled WGS sequence"/>
</dbReference>
<dbReference type="OrthoDB" id="160294at2759"/>
<reference evidence="2 3" key="1">
    <citation type="submission" date="2019-05" db="EMBL/GenBank/DDBJ databases">
        <title>Another draft genome of Portunus trituberculatus and its Hox gene families provides insights of decapod evolution.</title>
        <authorList>
            <person name="Jeong J.-H."/>
            <person name="Song I."/>
            <person name="Kim S."/>
            <person name="Choi T."/>
            <person name="Kim D."/>
            <person name="Ryu S."/>
            <person name="Kim W."/>
        </authorList>
    </citation>
    <scope>NUCLEOTIDE SEQUENCE [LARGE SCALE GENOMIC DNA]</scope>
    <source>
        <tissue evidence="2">Muscle</tissue>
    </source>
</reference>
<proteinExistence type="predicted"/>
<dbReference type="AlphaFoldDB" id="A0A5B7EMZ9"/>
<evidence type="ECO:0000313" key="2">
    <source>
        <dbReference type="EMBL" id="MPC34795.1"/>
    </source>
</evidence>
<dbReference type="EMBL" id="VSRR010003132">
    <property type="protein sequence ID" value="MPC34795.1"/>
    <property type="molecule type" value="Genomic_DNA"/>
</dbReference>
<keyword evidence="3" id="KW-1185">Reference proteome</keyword>
<name>A0A5B7EMZ9_PORTR</name>
<organism evidence="2 3">
    <name type="scientific">Portunus trituberculatus</name>
    <name type="common">Swimming crab</name>
    <name type="synonym">Neptunus trituberculatus</name>
    <dbReference type="NCBI Taxonomy" id="210409"/>
    <lineage>
        <taxon>Eukaryota</taxon>
        <taxon>Metazoa</taxon>
        <taxon>Ecdysozoa</taxon>
        <taxon>Arthropoda</taxon>
        <taxon>Crustacea</taxon>
        <taxon>Multicrustacea</taxon>
        <taxon>Malacostraca</taxon>
        <taxon>Eumalacostraca</taxon>
        <taxon>Eucarida</taxon>
        <taxon>Decapoda</taxon>
        <taxon>Pleocyemata</taxon>
        <taxon>Brachyura</taxon>
        <taxon>Eubrachyura</taxon>
        <taxon>Portunoidea</taxon>
        <taxon>Portunidae</taxon>
        <taxon>Portuninae</taxon>
        <taxon>Portunus</taxon>
    </lineage>
</organism>
<comment type="caution">
    <text evidence="2">The sequence shown here is derived from an EMBL/GenBank/DDBJ whole genome shotgun (WGS) entry which is preliminary data.</text>
</comment>
<accession>A0A5B7EMZ9</accession>
<feature type="region of interest" description="Disordered" evidence="1">
    <location>
        <begin position="34"/>
        <end position="67"/>
    </location>
</feature>
<evidence type="ECO:0000256" key="1">
    <source>
        <dbReference type="SAM" id="MobiDB-lite"/>
    </source>
</evidence>
<evidence type="ECO:0000313" key="3">
    <source>
        <dbReference type="Proteomes" id="UP000324222"/>
    </source>
</evidence>
<gene>
    <name evidence="2" type="ORF">E2C01_028196</name>
</gene>
<protein>
    <submittedName>
        <fullName evidence="2">Uncharacterized protein</fullName>
    </submittedName>
</protein>